<dbReference type="Proteomes" id="UP000189137">
    <property type="component" value="Unassembled WGS sequence"/>
</dbReference>
<dbReference type="Pfam" id="PF01558">
    <property type="entry name" value="POR"/>
    <property type="match status" value="1"/>
</dbReference>
<keyword evidence="1 5" id="KW-0560">Oxidoreductase</keyword>
<dbReference type="GeneID" id="66354587"/>
<evidence type="ECO:0000256" key="1">
    <source>
        <dbReference type="ARBA" id="ARBA00023002"/>
    </source>
</evidence>
<dbReference type="EC" id="1.2.7.1" evidence="7 8"/>
<evidence type="ECO:0000313" key="3">
    <source>
        <dbReference type="EMBL" id="CDS85880.1"/>
    </source>
</evidence>
<reference evidence="6" key="2">
    <citation type="journal article" date="2018" name="Genome Biol.">
        <title>SKESA: strategic k-mer extension for scrupulous assemblies.</title>
        <authorList>
            <person name="Souvorov A."/>
            <person name="Agarwala R."/>
            <person name="Lipman D.J."/>
        </authorList>
    </citation>
    <scope>NUCLEOTIDE SEQUENCE</scope>
    <source>
        <strain evidence="6">HN1000</strain>
    </source>
</reference>
<dbReference type="EMBL" id="LK932994">
    <property type="protein sequence ID" value="CDT14851.1"/>
    <property type="molecule type" value="Genomic_DNA"/>
</dbReference>
<feature type="domain" description="Pyruvate/ketoisovalerate oxidoreductase catalytic" evidence="2">
    <location>
        <begin position="11"/>
        <end position="176"/>
    </location>
</feature>
<dbReference type="EMBL" id="LK932402">
    <property type="protein sequence ID" value="CDS87494.1"/>
    <property type="molecule type" value="Genomic_DNA"/>
</dbReference>
<dbReference type="AlphaFoldDB" id="A0A031WJE5"/>
<dbReference type="EMBL" id="CAADAN010000001">
    <property type="protein sequence ID" value="VFD29508.1"/>
    <property type="molecule type" value="Genomic_DNA"/>
</dbReference>
<dbReference type="GO" id="GO:0019164">
    <property type="term" value="F:pyruvate synthase activity"/>
    <property type="evidence" value="ECO:0007669"/>
    <property type="project" value="UniProtKB-EC"/>
</dbReference>
<dbReference type="Gene3D" id="3.40.920.10">
    <property type="entry name" value="Pyruvate-ferredoxin oxidoreductase, PFOR, domain III"/>
    <property type="match status" value="1"/>
</dbReference>
<reference evidence="8 10" key="3">
    <citation type="submission" date="2019-02" db="EMBL/GenBank/DDBJ databases">
        <authorList>
            <consortium name="Pathogen Informatics"/>
        </authorList>
    </citation>
    <scope>NUCLEOTIDE SEQUENCE [LARGE SCALE GENOMIC DNA]</scope>
    <source>
        <strain evidence="8">Clo34</strain>
        <strain evidence="10">clo34</strain>
        <strain evidence="7 9">VRECD0157</strain>
    </source>
</reference>
<keyword evidence="7" id="KW-0670">Pyruvate</keyword>
<reference evidence="6" key="4">
    <citation type="submission" date="2021-06" db="EMBL/GenBank/DDBJ databases">
        <authorList>
            <consortium name="NCBI Pathogen Detection Project"/>
        </authorList>
    </citation>
    <scope>NUCLEOTIDE SEQUENCE</scope>
    <source>
        <strain evidence="6">HN1000</strain>
    </source>
</reference>
<organism evidence="5">
    <name type="scientific">Clostridioides difficile</name>
    <name type="common">Peptoclostridium difficile</name>
    <dbReference type="NCBI Taxonomy" id="1496"/>
    <lineage>
        <taxon>Bacteria</taxon>
        <taxon>Bacillati</taxon>
        <taxon>Bacillota</taxon>
        <taxon>Clostridia</taxon>
        <taxon>Peptostreptococcales</taxon>
        <taxon>Peptostreptococcaceae</taxon>
        <taxon>Clostridioides</taxon>
    </lineage>
</organism>
<evidence type="ECO:0000313" key="8">
    <source>
        <dbReference type="EMBL" id="VFD29508.1"/>
    </source>
</evidence>
<evidence type="ECO:0000259" key="2">
    <source>
        <dbReference type="Pfam" id="PF01558"/>
    </source>
</evidence>
<dbReference type="PANTHER" id="PTHR42730:SF1">
    <property type="entry name" value="2-OXOGLUTARATE SYNTHASE SUBUNIT KORC"/>
    <property type="match status" value="1"/>
</dbReference>
<evidence type="ECO:0000313" key="9">
    <source>
        <dbReference type="Proteomes" id="UP000189137"/>
    </source>
</evidence>
<dbReference type="RefSeq" id="WP_003433888.1">
    <property type="nucleotide sequence ID" value="NZ_AP031492.1"/>
</dbReference>
<dbReference type="Proteomes" id="UP000411588">
    <property type="component" value="Unassembled WGS sequence"/>
</dbReference>
<dbReference type="EMBL" id="LK932505">
    <property type="protein sequence ID" value="CDS85880.1"/>
    <property type="molecule type" value="Genomic_DNA"/>
</dbReference>
<dbReference type="InterPro" id="IPR002869">
    <property type="entry name" value="Pyrv_flavodox_OxRed_cen"/>
</dbReference>
<proteinExistence type="predicted"/>
<reference evidence="5" key="1">
    <citation type="submission" date="2014-07" db="EMBL/GenBank/DDBJ databases">
        <authorList>
            <person name="Monot Marc"/>
        </authorList>
    </citation>
    <scope>NUCLEOTIDE SEQUENCE</scope>
    <source>
        <strain evidence="5">7032989</strain>
        <strain evidence="4">7032994</strain>
    </source>
</reference>
<sequence length="179" mass="19312">MEKELVFAGFGGQGVLTLGLIVAESALELGKQVTWMPAYGPTMRGGKAYSVVKFSDESIGGPDMEEIDVLVAMNKPSLDYINLVKEGGTVVINTSAIDENVTLREDISVVKINCQELAQKVNNPKAANIVVLGALIAKTGLFEKELALKTMCDFFEEKGKGKFNVQNEAAFMEGYNNAI</sequence>
<dbReference type="PATRIC" id="fig|1496.1373.peg.2746"/>
<dbReference type="SUPFAM" id="SSF53323">
    <property type="entry name" value="Pyruvate-ferredoxin oxidoreductase, PFOR, domain III"/>
    <property type="match status" value="1"/>
</dbReference>
<name>A0A031WJE5_CLODI</name>
<gene>
    <name evidence="8" type="primary">porC_2</name>
    <name evidence="7" type="synonym">porC_1</name>
    <name evidence="5" type="ORF">BN1095_330191</name>
    <name evidence="3" type="ORF">BN1096_520529</name>
    <name evidence="4" type="ORF">BN1097_630087</name>
    <name evidence="6" type="ORF">KRM00_002541</name>
    <name evidence="8" type="ORF">SAMEA1402399_00553</name>
    <name evidence="7" type="ORF">SAMEA3375112_00576</name>
</gene>
<protein>
    <submittedName>
        <fullName evidence="6">2-oxoacid:acceptor oxidoreductase family protein</fullName>
    </submittedName>
    <submittedName>
        <fullName evidence="4">2-oxoacid:ferredoxin/flavodoxin oxidoreductase, gamma subunit</fullName>
    </submittedName>
    <submittedName>
        <fullName evidence="8">Ferredoxin/flavodoxin oxidoreductase subunit gamma</fullName>
        <ecNumber evidence="7 8">1.2.7.1</ecNumber>
    </submittedName>
    <submittedName>
        <fullName evidence="5">Putative ferredoxin/flavodoxin oxidoreductase, gamma subunit</fullName>
        <ecNumber evidence="5 8">1.2.7.-</ecNumber>
    </submittedName>
    <submittedName>
        <fullName evidence="7">Pyruvate synthase subunit porC</fullName>
    </submittedName>
</protein>
<dbReference type="Proteomes" id="UP000878956">
    <property type="component" value="Unassembled WGS sequence"/>
</dbReference>
<evidence type="ECO:0000313" key="7">
    <source>
        <dbReference type="EMBL" id="SJR91142.1"/>
    </source>
</evidence>
<dbReference type="KEGG" id="pdf:CD630DERM_21970"/>
<dbReference type="InterPro" id="IPR052554">
    <property type="entry name" value="2-oxoglutarate_synth_KorC"/>
</dbReference>
<dbReference type="EMBL" id="FUPS01000002">
    <property type="protein sequence ID" value="SJR91142.1"/>
    <property type="molecule type" value="Genomic_DNA"/>
</dbReference>
<accession>A0A031WJE5</accession>
<dbReference type="EC" id="1.2.7.-" evidence="5 8"/>
<evidence type="ECO:0000313" key="4">
    <source>
        <dbReference type="EMBL" id="CDS87494.1"/>
    </source>
</evidence>
<dbReference type="InterPro" id="IPR019752">
    <property type="entry name" value="Pyrv/ketoisovalerate_OxRed_cat"/>
</dbReference>
<dbReference type="PANTHER" id="PTHR42730">
    <property type="entry name" value="2-OXOGLUTARATE SYNTHASE SUBUNIT KORC"/>
    <property type="match status" value="1"/>
</dbReference>
<evidence type="ECO:0000313" key="6">
    <source>
        <dbReference type="EMBL" id="HBH1543036.1"/>
    </source>
</evidence>
<evidence type="ECO:0000313" key="5">
    <source>
        <dbReference type="EMBL" id="CDT14851.1"/>
    </source>
</evidence>
<dbReference type="EMBL" id="DAEPXK010000028">
    <property type="protein sequence ID" value="HBH1543036.1"/>
    <property type="molecule type" value="Genomic_DNA"/>
</dbReference>
<evidence type="ECO:0000313" key="10">
    <source>
        <dbReference type="Proteomes" id="UP000411588"/>
    </source>
</evidence>